<dbReference type="InterPro" id="IPR043502">
    <property type="entry name" value="DNA/RNA_pol_sf"/>
</dbReference>
<dbReference type="RefSeq" id="WP_271907900.1">
    <property type="nucleotide sequence ID" value="NZ_JAQLWN010000019.1"/>
</dbReference>
<protein>
    <recommendedName>
        <fullName evidence="1">DNA-directed DNA polymerase</fullName>
        <ecNumber evidence="1">2.7.7.7</ecNumber>
    </recommendedName>
</protein>
<evidence type="ECO:0000259" key="4">
    <source>
        <dbReference type="SMART" id="SM00482"/>
    </source>
</evidence>
<sequence length="676" mass="75356">MDAVHHLSIDIETYSDQEIGKAGLYRYAQSPAFAILLFAYSLDGSPVQVVDLTQPEARLPAEVIRWLFDPACIKHAYNAAFEWYCLSRFFHLEKNNSYPPEKWLPQWRCTMLHGLYCGYTAGLDATGKALGLPQDKQKLAAGKALIRYFCVPCKSTKSNGGRTRNLPRHDPAKWELFKDYCKQDVVTEMEIERRLSGFPVPDCVQAQWVTDQSINARGVAVDMPLVTGALQLDAQTRQDYVAEAVALTGLDNPNSVAQLSRWLQEETGEEVADLRKDTVADLLGKELPGDKARRVLEIRQELGKTSNKKYTALAHAVCADSRVRGLLQFYGANRTGRWAGRIVQPQNLPRTYIDGALLPLARDLVKRQDAAGLRVVFGSVPDTLSQLIRTAFVAAPGRTLVDADFSAIEARMIAWLAGEEWVLEVFRTHGKIYEAAAAQMFGVPIEAIKKGNPEYSYRQKGKVATLALGYQGGAGSLVSMGALRMGIPEEDLPDIVERWRNANPAIVQFWSTVEAAAREAVNTGRAIELWGGRLAFARELDPENDLDFLTIRMPNGRKLYYAKPHMGVNRFGRPSLCYWGMNQTTKKWEVVETYGGKLAENITQAAARDCLAEAIDRLEAAGYPVVFHIHDEVVIDAPPGRDSLEEVINIMRQVPLWAEGLPLNADGWVNPFFKKD</sequence>
<organism evidence="5 6">
    <name type="scientific">Flavonifractor plautii</name>
    <name type="common">Fusobacterium plautii</name>
    <dbReference type="NCBI Taxonomy" id="292800"/>
    <lineage>
        <taxon>Bacteria</taxon>
        <taxon>Bacillati</taxon>
        <taxon>Bacillota</taxon>
        <taxon>Clostridia</taxon>
        <taxon>Eubacteriales</taxon>
        <taxon>Oscillospiraceae</taxon>
        <taxon>Flavonifractor</taxon>
    </lineage>
</organism>
<name>A0AAW6C898_FLAPL</name>
<dbReference type="PANTHER" id="PTHR10133">
    <property type="entry name" value="DNA POLYMERASE I"/>
    <property type="match status" value="1"/>
</dbReference>
<comment type="caution">
    <text evidence="5">The sequence shown here is derived from an EMBL/GenBank/DDBJ whole genome shotgun (WGS) entry which is preliminary data.</text>
</comment>
<proteinExistence type="predicted"/>
<dbReference type="GO" id="GO:0003677">
    <property type="term" value="F:DNA binding"/>
    <property type="evidence" value="ECO:0007669"/>
    <property type="project" value="InterPro"/>
</dbReference>
<dbReference type="SUPFAM" id="SSF56672">
    <property type="entry name" value="DNA/RNA polymerases"/>
    <property type="match status" value="1"/>
</dbReference>
<evidence type="ECO:0000313" key="5">
    <source>
        <dbReference type="EMBL" id="MDB7907299.1"/>
    </source>
</evidence>
<keyword evidence="2" id="KW-0235">DNA replication</keyword>
<evidence type="ECO:0000256" key="3">
    <source>
        <dbReference type="ARBA" id="ARBA00049244"/>
    </source>
</evidence>
<dbReference type="InterPro" id="IPR001098">
    <property type="entry name" value="DNA-dir_DNA_pol_A_palm_dom"/>
</dbReference>
<comment type="catalytic activity">
    <reaction evidence="3">
        <text>DNA(n) + a 2'-deoxyribonucleoside 5'-triphosphate = DNA(n+1) + diphosphate</text>
        <dbReference type="Rhea" id="RHEA:22508"/>
        <dbReference type="Rhea" id="RHEA-COMP:17339"/>
        <dbReference type="Rhea" id="RHEA-COMP:17340"/>
        <dbReference type="ChEBI" id="CHEBI:33019"/>
        <dbReference type="ChEBI" id="CHEBI:61560"/>
        <dbReference type="ChEBI" id="CHEBI:173112"/>
        <dbReference type="EC" id="2.7.7.7"/>
    </reaction>
</comment>
<gene>
    <name evidence="5" type="ORF">PND83_15050</name>
</gene>
<dbReference type="EMBL" id="JAQLWO010000017">
    <property type="protein sequence ID" value="MDB7907299.1"/>
    <property type="molecule type" value="Genomic_DNA"/>
</dbReference>
<dbReference type="CDD" id="cd08642">
    <property type="entry name" value="DNA_pol_A_pol_I_A"/>
    <property type="match status" value="1"/>
</dbReference>
<reference evidence="5" key="1">
    <citation type="submission" date="2023-01" db="EMBL/GenBank/DDBJ databases">
        <title>Human gut microbiome strain richness.</title>
        <authorList>
            <person name="Chen-Liaw A."/>
        </authorList>
    </citation>
    <scope>NUCLEOTIDE SEQUENCE</scope>
    <source>
        <strain evidence="5">2225st1_A6_2225SCRN_200828</strain>
    </source>
</reference>
<feature type="domain" description="DNA-directed DNA polymerase family A palm" evidence="4">
    <location>
        <begin position="385"/>
        <end position="641"/>
    </location>
</feature>
<dbReference type="EC" id="2.7.7.7" evidence="1"/>
<dbReference type="GO" id="GO:0006302">
    <property type="term" value="P:double-strand break repair"/>
    <property type="evidence" value="ECO:0007669"/>
    <property type="project" value="TreeGrafter"/>
</dbReference>
<dbReference type="Pfam" id="PF00476">
    <property type="entry name" value="DNA_pol_A"/>
    <property type="match status" value="1"/>
</dbReference>
<dbReference type="PANTHER" id="PTHR10133:SF27">
    <property type="entry name" value="DNA POLYMERASE NU"/>
    <property type="match status" value="1"/>
</dbReference>
<dbReference type="Gene3D" id="1.10.150.20">
    <property type="entry name" value="5' to 3' exonuclease, C-terminal subdomain"/>
    <property type="match status" value="1"/>
</dbReference>
<dbReference type="GO" id="GO:0006261">
    <property type="term" value="P:DNA-templated DNA replication"/>
    <property type="evidence" value="ECO:0007669"/>
    <property type="project" value="InterPro"/>
</dbReference>
<dbReference type="Proteomes" id="UP001211006">
    <property type="component" value="Unassembled WGS sequence"/>
</dbReference>
<evidence type="ECO:0000256" key="2">
    <source>
        <dbReference type="ARBA" id="ARBA00022705"/>
    </source>
</evidence>
<dbReference type="SMART" id="SM00482">
    <property type="entry name" value="POLAc"/>
    <property type="match status" value="1"/>
</dbReference>
<dbReference type="InterPro" id="IPR002298">
    <property type="entry name" value="DNA_polymerase_A"/>
</dbReference>
<evidence type="ECO:0000256" key="1">
    <source>
        <dbReference type="ARBA" id="ARBA00012417"/>
    </source>
</evidence>
<dbReference type="GO" id="GO:0003887">
    <property type="term" value="F:DNA-directed DNA polymerase activity"/>
    <property type="evidence" value="ECO:0007669"/>
    <property type="project" value="UniProtKB-EC"/>
</dbReference>
<dbReference type="Gene3D" id="3.30.70.370">
    <property type="match status" value="1"/>
</dbReference>
<accession>A0AAW6C898</accession>
<dbReference type="AlphaFoldDB" id="A0AAW6C898"/>
<evidence type="ECO:0000313" key="6">
    <source>
        <dbReference type="Proteomes" id="UP001211006"/>
    </source>
</evidence>